<evidence type="ECO:0000313" key="2">
    <source>
        <dbReference type="Proteomes" id="UP001217185"/>
    </source>
</evidence>
<protein>
    <submittedName>
        <fullName evidence="1">Uncharacterized protein</fullName>
    </submittedName>
</protein>
<reference evidence="1" key="1">
    <citation type="submission" date="2025-02" db="EMBL/GenBank/DDBJ databases">
        <title>Complete genome sequences of 52 Bacillus and Priestia strains isolated from West-African fermentations and 26 reference strains from the DSMZ collection.</title>
        <authorList>
            <person name="Wiedenbein E.S."/>
            <person name="Canoy T.S."/>
            <person name="Hui Y."/>
            <person name="Parkouda C."/>
            <person name="Dawende C."/>
            <person name="Ametefe E."/>
            <person name="Jespersen L."/>
            <person name="Nielsen D.S."/>
        </authorList>
    </citation>
    <scope>NUCLEOTIDE SEQUENCE</scope>
    <source>
        <strain evidence="1">PRO122</strain>
    </source>
</reference>
<name>A0AC61Z3Z0_BACIU</name>
<organism evidence="1 2">
    <name type="scientific">Bacillus subtilis</name>
    <dbReference type="NCBI Taxonomy" id="1423"/>
    <lineage>
        <taxon>Bacteria</taxon>
        <taxon>Bacillati</taxon>
        <taxon>Bacillota</taxon>
        <taxon>Bacilli</taxon>
        <taxon>Bacillales</taxon>
        <taxon>Bacillaceae</taxon>
        <taxon>Bacillus</taxon>
    </lineage>
</organism>
<dbReference type="Proteomes" id="UP001217185">
    <property type="component" value="Chromosome"/>
</dbReference>
<sequence>MADYKEVYESFWKQIIEDETGNINKDQLMKELCDYKYLLDSIPAVYEEVTCNTVSKPFVDPEYVIESHREAFINKRIALDDLRNMSVAAKHYSPYETVVSLGAIEGLLSNTKKRLRMKTKMTNEDFKYLNKHLETLSELKKSGYRCDAEIKRVLEAIHLTIFGDKIEPPLKRMKVVFNDVDKSLQEKFHKNAPKVLLVNDSQRGKGKTTLLLRLSQENNIPLLVGGHKEIYKDLAKEKGISCTIFSANYLEGNHFPNGVYIDCTVNKEQLKTIKIRN</sequence>
<accession>A0AC61Z3Z0</accession>
<proteinExistence type="predicted"/>
<gene>
    <name evidence="1" type="ORF">P5658_18415</name>
</gene>
<evidence type="ECO:0000313" key="1">
    <source>
        <dbReference type="EMBL" id="WGE07079.1"/>
    </source>
</evidence>
<dbReference type="EMBL" id="CP121756">
    <property type="protein sequence ID" value="WGE07079.1"/>
    <property type="molecule type" value="Genomic_DNA"/>
</dbReference>